<evidence type="ECO:0000313" key="4">
    <source>
        <dbReference type="Proteomes" id="UP000717585"/>
    </source>
</evidence>
<keyword evidence="1" id="KW-0472">Membrane</keyword>
<comment type="function">
    <text evidence="1">Clathrin is the major protein of the polyhedral coat of coated pits and vesicles.</text>
</comment>
<comment type="similarity">
    <text evidence="1">Belongs to the clathrin heavy chain family.</text>
</comment>
<dbReference type="SUPFAM" id="SSF48371">
    <property type="entry name" value="ARM repeat"/>
    <property type="match status" value="6"/>
</dbReference>
<keyword evidence="1" id="KW-0168">Coated pit</keyword>
<dbReference type="Gene3D" id="1.25.40.730">
    <property type="match status" value="1"/>
</dbReference>
<dbReference type="InterPro" id="IPR016024">
    <property type="entry name" value="ARM-type_fold"/>
</dbReference>
<organism evidence="3 4">
    <name type="scientific">Carpediemonas membranifera</name>
    <dbReference type="NCBI Taxonomy" id="201153"/>
    <lineage>
        <taxon>Eukaryota</taxon>
        <taxon>Metamonada</taxon>
        <taxon>Carpediemonas-like organisms</taxon>
        <taxon>Carpediemonas</taxon>
    </lineage>
</organism>
<feature type="repeat" description="CHCR" evidence="2">
    <location>
        <begin position="1272"/>
        <end position="1418"/>
    </location>
</feature>
<dbReference type="InterPro" id="IPR011990">
    <property type="entry name" value="TPR-like_helical_dom_sf"/>
</dbReference>
<feature type="repeat" description="CHCR" evidence="2">
    <location>
        <begin position="1127"/>
        <end position="1267"/>
    </location>
</feature>
<accession>A0A8J6E3E6</accession>
<dbReference type="Pfam" id="PF13838">
    <property type="entry name" value="Clathrin_H_link"/>
    <property type="match status" value="1"/>
</dbReference>
<dbReference type="GO" id="GO:0030130">
    <property type="term" value="C:clathrin coat of trans-Golgi network vesicle"/>
    <property type="evidence" value="ECO:0007669"/>
    <property type="project" value="InterPro"/>
</dbReference>
<keyword evidence="1" id="KW-0968">Cytoplasmic vesicle</keyword>
<feature type="repeat" description="CHCR" evidence="2">
    <location>
        <begin position="974"/>
        <end position="1123"/>
    </location>
</feature>
<dbReference type="InterPro" id="IPR000547">
    <property type="entry name" value="Clathrin_H-chain/VPS_repeat"/>
</dbReference>
<gene>
    <name evidence="3" type="ORF">J8273_3092</name>
</gene>
<dbReference type="InterPro" id="IPR016025">
    <property type="entry name" value="Clathrin_H-chain_N"/>
</dbReference>
<dbReference type="PANTHER" id="PTHR10292">
    <property type="entry name" value="CLATHRIN HEAVY CHAIN RELATED"/>
    <property type="match status" value="1"/>
</dbReference>
<dbReference type="Pfam" id="PF00637">
    <property type="entry name" value="Clathrin"/>
    <property type="match status" value="6"/>
</dbReference>
<dbReference type="GO" id="GO:0006898">
    <property type="term" value="P:receptor-mediated endocytosis"/>
    <property type="evidence" value="ECO:0007669"/>
    <property type="project" value="TreeGrafter"/>
</dbReference>
<dbReference type="GO" id="GO:0006886">
    <property type="term" value="P:intracellular protein transport"/>
    <property type="evidence" value="ECO:0007669"/>
    <property type="project" value="UniProtKB-UniRule"/>
</dbReference>
<keyword evidence="4" id="KW-1185">Reference proteome</keyword>
<evidence type="ECO:0000256" key="2">
    <source>
        <dbReference type="PROSITE-ProRule" id="PRU01006"/>
    </source>
</evidence>
<dbReference type="PROSITE" id="PS50236">
    <property type="entry name" value="CHCR"/>
    <property type="match status" value="4"/>
</dbReference>
<sequence length="1663" mass="183437">MAVSVEERLQLTSLGIKSESIRFQNVSLQSDKYISVRDGTDGQMNLSIVDLGTQETNTFPNFKADTAIMHVSKKVVALSGSSMIQIMDLDERKKISNTPMNEQISLWRWLDEDTLGVVTTNSVYHLTDAMSANPKLRRMCARSDAIKQAAVMSYSASHDRQWLAISAMASDQGRAVGKTQLYFKGRDASQILDGATASGTGTTTHDGKTFHLLSFVNGDQMTILDVGPKNPDGTPASGFQRAVVKLPLPSPEDFPLTMAFSSRYGMWFVVTKGGVLIVVDMFGTVLTSARIASAPVFAITPASNGGIVGIAMDGAVVNATVDDAVLLDNVRRVDADLATKLAFRCPWLGGARSVIDGFFMSLFQAGDYAKAAALAMRTGTEGLRTRETLSLFQRQPQTPGQPPAVLTYFQTLMQAGGKLLDFETIEIARPMVEQGKTELLEQWIQTDKVTCSETLGNMLSNQSALALTVFLKAQAHHRVVELLAERGEFEKVVAYCSRVNYSGDMPWLLDRVIAARGPVQSIASKLVQDKLMEPHAVVDTLVAAGFVREATAILLDLIKAANYDETTAAHQTKMLAINIQTNPDIAASILDRQILKHFDRHAIATMCERAHMSLQAARLFETPADLRRVLLAPDDMVPDFFAEKVMSLGPENAMDLVLEIAGRNMHAYMPQLVAACCALVPYQDANNLMAIFDDRQAHDGLYQLTSFLLRSHPTEDVTYKYIESAVHLGHVQEVERVLRTSEHIDAPRVKAFLMQTDLSTTLPLVTLCDRFNLVHELVEFMYQRKLRRGIENYVSTYNPRRAPEVVATLLDMEADETFVSEICAHVADNTELTAELVTVTAERNRAAILRATLEQRVASGSRDTVTHSALARILIEAGEKEAAVEFLESNQFYDHLEVGTFCVKRDPHLAILAFSNAPGTECEVPLIQVTNANALFKHQARFLVERQSDALWAMVLAPDNEYREDAVQQVIQVLPDAKTPEQVSTAVKAFMKADIPDDLIALLERIVLESQGKSDFASHASLQNLLVLTAIKTGAEERVMNYIQVLTNFDGAEMASIAVDTELFDVGFAIYSKFGLHVEAIRVLIKNKADIDAAATFAAEVDVPKVWSALAAAQLEAGLVTEAVDSYVKAQDAKAYETVLAAAKPDHLDDLQRYLEMARQHLRDTTIDTELCHVLAVTGQLDKLRELLAGPNVARLQSAGELCYSEGLYEAAKVMFQAISNQGWLADTHLQLHEYEDAVDAARKASSVQTWRKVSRACIDAGRFEEATLCGHQLITNSDELVDLIEYYEDKDLISELIELLETGIAAQRASIEILTSLAVVYSKYAPDKLLDHLKAHIRQVNIAKLIKVCKANEQWPELVFLYGNYEEYENAAIVCMEHPDEAWDSKRFALILDNVTKPDVILRAVKFYLDAHEDLIVDLLMLVGAKVDQAKLIAIVREQGKLPLIRGYVDNVQERDIAVINSARNELLIADGEVDALEASVTTYRNFDQQALAAELKQHEELDFRRIAVVIYQQLGQWVDGAEACKADGMYDVAVDCIADSKDDALATATLEWVVNNDTWVAEGGEPLEAEAADAARDGMLQSLLLRCGSMLEPHVVIEQAWRHKLTDVVMPYLILTVKQVTGRLAELEARVKSPEPAPKAAATAEADSNAFGFFQGADGFQ</sequence>
<evidence type="ECO:0000256" key="1">
    <source>
        <dbReference type="PIRNR" id="PIRNR002290"/>
    </source>
</evidence>
<dbReference type="OrthoDB" id="2113814at2759"/>
<comment type="caution">
    <text evidence="3">The sequence shown here is derived from an EMBL/GenBank/DDBJ whole genome shotgun (WGS) entry which is preliminary data.</text>
</comment>
<dbReference type="Proteomes" id="UP000717585">
    <property type="component" value="Unassembled WGS sequence"/>
</dbReference>
<comment type="subcellular location">
    <subcellularLocation>
        <location evidence="1">Cytoplasmic vesicle membrane</location>
        <topology evidence="1">Peripheral membrane protein</topology>
        <orientation evidence="1">Cytoplasmic side</orientation>
    </subcellularLocation>
    <subcellularLocation>
        <location evidence="1">Membrane</location>
        <location evidence="1">Coated pit</location>
        <topology evidence="1">Peripheral membrane protein</topology>
        <orientation evidence="1">Cytoplasmic side</orientation>
    </subcellularLocation>
</comment>
<feature type="repeat" description="CHCR" evidence="2">
    <location>
        <begin position="824"/>
        <end position="968"/>
    </location>
</feature>
<protein>
    <recommendedName>
        <fullName evidence="1">Clathrin heavy chain</fullName>
    </recommendedName>
</protein>
<dbReference type="PIRSF" id="PIRSF002290">
    <property type="entry name" value="Clathrin_H_chain"/>
    <property type="match status" value="1"/>
</dbReference>
<dbReference type="GO" id="GO:0005198">
    <property type="term" value="F:structural molecule activity"/>
    <property type="evidence" value="ECO:0007669"/>
    <property type="project" value="InterPro"/>
</dbReference>
<dbReference type="GO" id="GO:0032051">
    <property type="term" value="F:clathrin light chain binding"/>
    <property type="evidence" value="ECO:0007669"/>
    <property type="project" value="InterPro"/>
</dbReference>
<proteinExistence type="inferred from homology"/>
<name>A0A8J6E3E6_9EUKA</name>
<dbReference type="Gene3D" id="2.130.10.110">
    <property type="entry name" value="Clathrin heavy-chain terminal domain"/>
    <property type="match status" value="1"/>
</dbReference>
<dbReference type="InterPro" id="IPR055358">
    <property type="entry name" value="CHCR"/>
</dbReference>
<dbReference type="InterPro" id="IPR016341">
    <property type="entry name" value="Clathrin_heavy_chain"/>
</dbReference>
<dbReference type="SMART" id="SM00299">
    <property type="entry name" value="CLH"/>
    <property type="match status" value="6"/>
</dbReference>
<dbReference type="SUPFAM" id="SSF50989">
    <property type="entry name" value="Clathrin heavy-chain terminal domain"/>
    <property type="match status" value="1"/>
</dbReference>
<dbReference type="PANTHER" id="PTHR10292:SF1">
    <property type="entry name" value="CLATHRIN HEAVY CHAIN"/>
    <property type="match status" value="1"/>
</dbReference>
<dbReference type="GO" id="GO:0071439">
    <property type="term" value="C:clathrin complex"/>
    <property type="evidence" value="ECO:0007669"/>
    <property type="project" value="InterPro"/>
</dbReference>
<evidence type="ECO:0000313" key="3">
    <source>
        <dbReference type="EMBL" id="KAG9395516.1"/>
    </source>
</evidence>
<dbReference type="EMBL" id="JAHDYR010000011">
    <property type="protein sequence ID" value="KAG9395516.1"/>
    <property type="molecule type" value="Genomic_DNA"/>
</dbReference>
<dbReference type="GO" id="GO:0030132">
    <property type="term" value="C:clathrin coat of coated pit"/>
    <property type="evidence" value="ECO:0007669"/>
    <property type="project" value="InterPro"/>
</dbReference>
<reference evidence="3" key="1">
    <citation type="submission" date="2021-05" db="EMBL/GenBank/DDBJ databases">
        <title>A free-living protist that lacks canonical eukaryotic 1 DNA replication and segregation systems.</title>
        <authorList>
            <person name="Salas-Leiva D.E."/>
            <person name="Tromer E.C."/>
            <person name="Curtis B.A."/>
            <person name="Jerlstrom-Hultqvist J."/>
            <person name="Kolisko M."/>
            <person name="Yi Z."/>
            <person name="Salas-Leiva J.S."/>
            <person name="Gallot-Lavallee L."/>
            <person name="Kops G.J.P.L."/>
            <person name="Archibald J.M."/>
            <person name="Simpson A.G.B."/>
            <person name="Roger A.J."/>
        </authorList>
    </citation>
    <scope>NUCLEOTIDE SEQUENCE</scope>
    <source>
        <strain evidence="3">BICM</strain>
    </source>
</reference>
<dbReference type="Gene3D" id="1.25.40.10">
    <property type="entry name" value="Tetratricopeptide repeat domain"/>
    <property type="match status" value="3"/>
</dbReference>